<reference evidence="8 10" key="3">
    <citation type="submission" date="2019-07" db="EMBL/GenBank/DDBJ databases">
        <title>Active sludge and wastewater microbial communities from Klosterneuburg, Austria.</title>
        <authorList>
            <person name="Wagner M."/>
        </authorList>
    </citation>
    <scope>NUCLEOTIDE SEQUENCE [LARGE SCALE GENOMIC DNA]</scope>
    <source>
        <strain evidence="8 10">Nm2</strain>
    </source>
</reference>
<dbReference type="PANTHER" id="PTHR43174:SF2">
    <property type="entry name" value="UDP-N-ACETYLGLUCOSAMINE 2-EPIMERASE"/>
    <property type="match status" value="1"/>
</dbReference>
<dbReference type="AlphaFoldDB" id="A0A0F7KDH0"/>
<dbReference type="RefSeq" id="WP_046848895.1">
    <property type="nucleotide sequence ID" value="NZ_CP011451.1"/>
</dbReference>
<evidence type="ECO:0000256" key="4">
    <source>
        <dbReference type="ARBA" id="ARBA00038858"/>
    </source>
</evidence>
<protein>
    <recommendedName>
        <fullName evidence="4">UDP-N-acetylglucosamine 2-epimerase (non-hydrolyzing)</fullName>
        <ecNumber evidence="4">5.1.3.14</ecNumber>
    </recommendedName>
</protein>
<dbReference type="Gene3D" id="3.40.50.2000">
    <property type="entry name" value="Glycogen Phosphorylase B"/>
    <property type="match status" value="2"/>
</dbReference>
<dbReference type="PATRIC" id="fig|44574.3.peg.360"/>
<sequence>MNKKKIALIMGTRPEAIKMASIIYALKQRSSDIDTVVIATAQHRQMLDQVLSLFNIVPDIDLDLMRPNQSLNDLTCSVLQLMQKTLEDVKPDLLMVQGDTTTVFAASVAAFYLKIPVAHVEAGLRSHDLYNPFPEEANRRLTSVLAQIHLAPTPLAKEKLLNEGVNEENIFVTGNTVVDAMSTLLDAPFSFQGSPIENLPLSQHRVILVTSHRRESHGEDLKNTCLALKGIVQRFPDVIIVYPVHLNPNVRKTVMEILSDAERIALTEPVDYLCFLNLMRNAHLIVTDSGGVQEEAPTLKKPLLVLRKLTERPEAFNAGLSKIIGTSTQKIIDEISLLLTDDKAYQAMIGNNPFGDGKASERIAELVCRWAKNQKPLLQYENEFKS</sequence>
<reference evidence="9" key="1">
    <citation type="submission" date="2015-05" db="EMBL/GenBank/DDBJ databases">
        <title>Draft genome of Nitrosomonas communis strain Nm2.</title>
        <authorList>
            <person name="Kozlowski J.A."/>
            <person name="Kits K.D."/>
            <person name="Stein L.Y."/>
        </authorList>
    </citation>
    <scope>NUCLEOTIDE SEQUENCE [LARGE SCALE GENOMIC DNA]</scope>
    <source>
        <strain evidence="9">Nm2</strain>
    </source>
</reference>
<evidence type="ECO:0000256" key="2">
    <source>
        <dbReference type="ARBA" id="ARBA00036080"/>
    </source>
</evidence>
<evidence type="ECO:0000256" key="1">
    <source>
        <dbReference type="ARBA" id="ARBA00023235"/>
    </source>
</evidence>
<dbReference type="SUPFAM" id="SSF53756">
    <property type="entry name" value="UDP-Glycosyltransferase/glycogen phosphorylase"/>
    <property type="match status" value="1"/>
</dbReference>
<name>A0A0F7KDH0_9PROT</name>
<evidence type="ECO:0000313" key="7">
    <source>
        <dbReference type="EMBL" id="AKH36792.1"/>
    </source>
</evidence>
<dbReference type="PANTHER" id="PTHR43174">
    <property type="entry name" value="UDP-N-ACETYLGLUCOSAMINE 2-EPIMERASE"/>
    <property type="match status" value="1"/>
</dbReference>
<gene>
    <name evidence="7" type="ORF">AAW31_01560</name>
    <name evidence="8" type="ORF">BCL69_10145</name>
</gene>
<evidence type="ECO:0000313" key="9">
    <source>
        <dbReference type="Proteomes" id="UP000034156"/>
    </source>
</evidence>
<dbReference type="OrthoDB" id="9803238at2"/>
<comment type="catalytic activity">
    <reaction evidence="2">
        <text>UDP-N-acetyl-alpha-D-glucosamine = UDP-N-acetyl-alpha-D-mannosamine</text>
        <dbReference type="Rhea" id="RHEA:17213"/>
        <dbReference type="ChEBI" id="CHEBI:57705"/>
        <dbReference type="ChEBI" id="CHEBI:68623"/>
        <dbReference type="EC" id="5.1.3.14"/>
    </reaction>
</comment>
<feature type="domain" description="UDP-N-acetylglucosamine 2-epimerase" evidence="6">
    <location>
        <begin position="28"/>
        <end position="366"/>
    </location>
</feature>
<evidence type="ECO:0000259" key="6">
    <source>
        <dbReference type="Pfam" id="PF02350"/>
    </source>
</evidence>
<evidence type="ECO:0000256" key="3">
    <source>
        <dbReference type="ARBA" id="ARBA00038209"/>
    </source>
</evidence>
<proteinExistence type="inferred from homology"/>
<dbReference type="InterPro" id="IPR003331">
    <property type="entry name" value="UDP_GlcNAc_Epimerase_2_dom"/>
</dbReference>
<dbReference type="EC" id="5.1.3.14" evidence="4"/>
<comment type="similarity">
    <text evidence="3 5">Belongs to the UDP-N-acetylglucosamine 2-epimerase family.</text>
</comment>
<dbReference type="InterPro" id="IPR029767">
    <property type="entry name" value="WecB-like"/>
</dbReference>
<dbReference type="KEGG" id="nco:AAW31_01560"/>
<dbReference type="NCBIfam" id="TIGR00236">
    <property type="entry name" value="wecB"/>
    <property type="match status" value="1"/>
</dbReference>
<dbReference type="Proteomes" id="UP000034156">
    <property type="component" value="Chromosome"/>
</dbReference>
<dbReference type="Proteomes" id="UP000324176">
    <property type="component" value="Unassembled WGS sequence"/>
</dbReference>
<reference evidence="7 9" key="2">
    <citation type="journal article" date="2016" name="Genome Announc.">
        <title>Genome Sequence of Nitrosomonas communis Strain Nm2, a Mesophilic Ammonia-Oxidizing Bacterium Isolated from Mediterranean Soil.</title>
        <authorList>
            <person name="Kozlowski J.A."/>
            <person name="Kits K.D."/>
            <person name="Stein L.Y."/>
        </authorList>
    </citation>
    <scope>NUCLEOTIDE SEQUENCE [LARGE SCALE GENOMIC DNA]</scope>
    <source>
        <strain evidence="7 9">Nm2</strain>
    </source>
</reference>
<evidence type="ECO:0000256" key="5">
    <source>
        <dbReference type="RuleBase" id="RU003513"/>
    </source>
</evidence>
<keyword evidence="9" id="KW-1185">Reference proteome</keyword>
<accession>A0A0F7KDH0</accession>
<evidence type="ECO:0000313" key="8">
    <source>
        <dbReference type="EMBL" id="TYP90176.1"/>
    </source>
</evidence>
<organism evidence="7 9">
    <name type="scientific">Nitrosomonas communis</name>
    <dbReference type="NCBI Taxonomy" id="44574"/>
    <lineage>
        <taxon>Bacteria</taxon>
        <taxon>Pseudomonadati</taxon>
        <taxon>Pseudomonadota</taxon>
        <taxon>Betaproteobacteria</taxon>
        <taxon>Nitrosomonadales</taxon>
        <taxon>Nitrosomonadaceae</taxon>
        <taxon>Nitrosomonas</taxon>
    </lineage>
</organism>
<dbReference type="Pfam" id="PF02350">
    <property type="entry name" value="Epimerase_2"/>
    <property type="match status" value="1"/>
</dbReference>
<dbReference type="GO" id="GO:0008761">
    <property type="term" value="F:UDP-N-acetylglucosamine 2-epimerase activity"/>
    <property type="evidence" value="ECO:0007669"/>
    <property type="project" value="UniProtKB-EC"/>
</dbReference>
<dbReference type="EMBL" id="VNHT01000014">
    <property type="protein sequence ID" value="TYP90176.1"/>
    <property type="molecule type" value="Genomic_DNA"/>
</dbReference>
<dbReference type="CDD" id="cd03786">
    <property type="entry name" value="GTB_UDP-GlcNAc_2-Epimerase"/>
    <property type="match status" value="1"/>
</dbReference>
<dbReference type="EMBL" id="CP011451">
    <property type="protein sequence ID" value="AKH36792.1"/>
    <property type="molecule type" value="Genomic_DNA"/>
</dbReference>
<evidence type="ECO:0000313" key="10">
    <source>
        <dbReference type="Proteomes" id="UP000324176"/>
    </source>
</evidence>
<keyword evidence="1 5" id="KW-0413">Isomerase</keyword>